<gene>
    <name evidence="6" type="ORF">SAMN02745130_03072</name>
</gene>
<dbReference type="InterPro" id="IPR017785">
    <property type="entry name" value="Choline-sulfatase"/>
</dbReference>
<dbReference type="GO" id="GO:0046872">
    <property type="term" value="F:metal ion binding"/>
    <property type="evidence" value="ECO:0007669"/>
    <property type="project" value="UniProtKB-KW"/>
</dbReference>
<keyword evidence="7" id="KW-1185">Reference proteome</keyword>
<evidence type="ECO:0000256" key="3">
    <source>
        <dbReference type="ARBA" id="ARBA00022801"/>
    </source>
</evidence>
<evidence type="ECO:0000256" key="1">
    <source>
        <dbReference type="ARBA" id="ARBA00008779"/>
    </source>
</evidence>
<dbReference type="FunFam" id="3.40.720.10:FF:000032">
    <property type="entry name" value="Choline sulfatase"/>
    <property type="match status" value="1"/>
</dbReference>
<dbReference type="GO" id="GO:0008484">
    <property type="term" value="F:sulfuric ester hydrolase activity"/>
    <property type="evidence" value="ECO:0007669"/>
    <property type="project" value="TreeGrafter"/>
</dbReference>
<dbReference type="PROSITE" id="PS00523">
    <property type="entry name" value="SULFATASE_1"/>
    <property type="match status" value="1"/>
</dbReference>
<dbReference type="InterPro" id="IPR024607">
    <property type="entry name" value="Sulfatase_CS"/>
</dbReference>
<dbReference type="PANTHER" id="PTHR45953:SF1">
    <property type="entry name" value="IDURONATE 2-SULFATASE"/>
    <property type="match status" value="1"/>
</dbReference>
<dbReference type="InterPro" id="IPR017850">
    <property type="entry name" value="Alkaline_phosphatase_core_sf"/>
</dbReference>
<evidence type="ECO:0000259" key="4">
    <source>
        <dbReference type="Pfam" id="PF00884"/>
    </source>
</evidence>
<dbReference type="GO" id="GO:0005737">
    <property type="term" value="C:cytoplasm"/>
    <property type="evidence" value="ECO:0007669"/>
    <property type="project" value="TreeGrafter"/>
</dbReference>
<dbReference type="STRING" id="92487.SAMN02745130_03072"/>
<dbReference type="SUPFAM" id="SSF53649">
    <property type="entry name" value="Alkaline phosphatase-like"/>
    <property type="match status" value="1"/>
</dbReference>
<dbReference type="Gene3D" id="3.40.720.10">
    <property type="entry name" value="Alkaline Phosphatase, subunit A"/>
    <property type="match status" value="1"/>
</dbReference>
<feature type="domain" description="Sulfatase N-terminal" evidence="4">
    <location>
        <begin position="4"/>
        <end position="348"/>
    </location>
</feature>
<reference evidence="6 7" key="1">
    <citation type="submission" date="2017-02" db="EMBL/GenBank/DDBJ databases">
        <authorList>
            <person name="Peterson S.W."/>
        </authorList>
    </citation>
    <scope>NUCLEOTIDE SEQUENCE [LARGE SCALE GENOMIC DNA]</scope>
    <source>
        <strain evidence="6 7">ATCC 49788</strain>
    </source>
</reference>
<dbReference type="OrthoDB" id="9803751at2"/>
<dbReference type="InterPro" id="IPR000917">
    <property type="entry name" value="Sulfatase_N"/>
</dbReference>
<dbReference type="NCBIfam" id="TIGR03417">
    <property type="entry name" value="chol_sulfatase"/>
    <property type="match status" value="1"/>
</dbReference>
<evidence type="ECO:0000256" key="2">
    <source>
        <dbReference type="ARBA" id="ARBA00022723"/>
    </source>
</evidence>
<dbReference type="Pfam" id="PF12411">
    <property type="entry name" value="Choline_sulf_C"/>
    <property type="match status" value="1"/>
</dbReference>
<sequence length="505" mass="58127">MTQPNFLILMVDQMTGCLLDESMLQYLHAPHLKGLIKQGVKFENAYCASPLCTPARGSFMTGQLPSRSGIYDNAAEFPASTPSFAHYLRLNGYQTALSGKMHFVGPDQLHGFEERLTTDIYPADFGWTPDWRDPLTRIDWWYHNLHSVTEAGIAEISNQLEFDDEVAYFARLKLYQYARRLDPRPFCLTVSFTHPHDPYVARQKYWDLYENTEIPMPRVPSMPYPEQDQHSQRLYDAVNYTNYSITEEQIYRARRAYYANISYLDDKIGELLQVLGDCDFADNTVILFCADHGDMLGERGLWYKMCFYEYAMRIPLVWHAPQQFSSRSVSTPVAAQDILPSLMELAGVDPKQVACPIDGVSLVSLAQGQEQADRVVYAEYCAEGSVAPMVMIRQGRFKFNYCEADPLQLFDLQADPHELNNLAKDPAYTEVLQSFQQQLQSRWDLASFQQAVLHSQACRHLVDAANRKGKFKSWDYQPQQDATQRYMRNHLDLNVLEANNRYPKP</sequence>
<dbReference type="AlphaFoldDB" id="A0A1T4XJJ9"/>
<name>A0A1T4XJJ9_9GAMM</name>
<dbReference type="RefSeq" id="WP_078923521.1">
    <property type="nucleotide sequence ID" value="NZ_FUYB01000018.1"/>
</dbReference>
<dbReference type="CDD" id="cd16032">
    <property type="entry name" value="choline-sulfatase"/>
    <property type="match status" value="1"/>
</dbReference>
<evidence type="ECO:0000313" key="6">
    <source>
        <dbReference type="EMBL" id="SKA89684.1"/>
    </source>
</evidence>
<organism evidence="6 7">
    <name type="scientific">Thiothrix eikelboomii</name>
    <dbReference type="NCBI Taxonomy" id="92487"/>
    <lineage>
        <taxon>Bacteria</taxon>
        <taxon>Pseudomonadati</taxon>
        <taxon>Pseudomonadota</taxon>
        <taxon>Gammaproteobacteria</taxon>
        <taxon>Thiotrichales</taxon>
        <taxon>Thiotrichaceae</taxon>
        <taxon>Thiothrix</taxon>
    </lineage>
</organism>
<feature type="domain" description="Choline sulfatase enzyme C-terminal" evidence="5">
    <location>
        <begin position="450"/>
        <end position="502"/>
    </location>
</feature>
<keyword evidence="2" id="KW-0479">Metal-binding</keyword>
<accession>A0A1T4XJJ9</accession>
<dbReference type="InterPro" id="IPR025863">
    <property type="entry name" value="Choline_sulf_C_dom"/>
</dbReference>
<proteinExistence type="inferred from homology"/>
<dbReference type="PROSITE" id="PS00149">
    <property type="entry name" value="SULFATASE_2"/>
    <property type="match status" value="1"/>
</dbReference>
<evidence type="ECO:0000259" key="5">
    <source>
        <dbReference type="Pfam" id="PF12411"/>
    </source>
</evidence>
<keyword evidence="3" id="KW-0378">Hydrolase</keyword>
<dbReference type="PANTHER" id="PTHR45953">
    <property type="entry name" value="IDURONATE 2-SULFATASE"/>
    <property type="match status" value="1"/>
</dbReference>
<comment type="similarity">
    <text evidence="1">Belongs to the sulfatase family.</text>
</comment>
<dbReference type="Proteomes" id="UP000190460">
    <property type="component" value="Unassembled WGS sequence"/>
</dbReference>
<dbReference type="Pfam" id="PF00884">
    <property type="entry name" value="Sulfatase"/>
    <property type="match status" value="1"/>
</dbReference>
<evidence type="ECO:0000313" key="7">
    <source>
        <dbReference type="Proteomes" id="UP000190460"/>
    </source>
</evidence>
<protein>
    <submittedName>
        <fullName evidence="6">Choline-sulfatase</fullName>
    </submittedName>
</protein>
<dbReference type="EMBL" id="FUYB01000018">
    <property type="protein sequence ID" value="SKA89684.1"/>
    <property type="molecule type" value="Genomic_DNA"/>
</dbReference>